<sequence>MMKKHIFVIAVVMLLGNVVAAFDYEAYSADEIYSQIERKEQRADYKEVRDSAEFFVAHFPLDERIDAVRLKLVSAYIDSRRFKLAATYIEQLRNSVLLKKTYHEDLSFYEIKLYVTKSKHWMAELFKMKQVYRNHGEIEKAVQQFETFATLYPRSQYLEPLREMLADTRFALANHELGIALHYAQKGNLDAASQRLDRYYAGYADIDTPLLEKVLSYLEG</sequence>
<dbReference type="EMBL" id="JAKUDN010000002">
    <property type="protein sequence ID" value="MCP8352560.1"/>
    <property type="molecule type" value="Genomic_DNA"/>
</dbReference>
<keyword evidence="1" id="KW-0732">Signal</keyword>
<organism evidence="3 4">
    <name type="scientific">Candidatus Synchoanobacter obligatus</name>
    <dbReference type="NCBI Taxonomy" id="2919597"/>
    <lineage>
        <taxon>Bacteria</taxon>
        <taxon>Pseudomonadati</taxon>
        <taxon>Pseudomonadota</taxon>
        <taxon>Gammaproteobacteria</taxon>
        <taxon>Candidatus Comchoanobacterales</taxon>
        <taxon>Candidatus Comchoanobacteraceae</taxon>
        <taxon>Candidatus Synchoanobacter</taxon>
    </lineage>
</organism>
<protein>
    <submittedName>
        <fullName evidence="3">Outer membrane protein assembly factor BamD</fullName>
    </submittedName>
</protein>
<reference evidence="3 4" key="1">
    <citation type="journal article" date="2022" name="Nat. Microbiol.">
        <title>The microbiome of a bacterivorous marine choanoflagellate contains a resource-demanding obligate bacterial associate.</title>
        <authorList>
            <person name="Needham D.M."/>
            <person name="Poirier C."/>
            <person name="Bachy C."/>
            <person name="George E.E."/>
            <person name="Wilken S."/>
            <person name="Yung C.C.M."/>
            <person name="Limardo A.J."/>
            <person name="Morando M."/>
            <person name="Sudek L."/>
            <person name="Malmstrom R.R."/>
            <person name="Keeling P.J."/>
            <person name="Santoro A.E."/>
            <person name="Worden A.Z."/>
        </authorList>
    </citation>
    <scope>NUCLEOTIDE SEQUENCE [LARGE SCALE GENOMIC DNA]</scope>
    <source>
        <strain evidence="3 4">Comchoano-2</strain>
    </source>
</reference>
<accession>A0ABT1L7K3</accession>
<dbReference type="InterPro" id="IPR039565">
    <property type="entry name" value="BamD-like"/>
</dbReference>
<comment type="caution">
    <text evidence="3">The sequence shown here is derived from an EMBL/GenBank/DDBJ whole genome shotgun (WGS) entry which is preliminary data.</text>
</comment>
<feature type="domain" description="Outer membrane lipoprotein BamD-like" evidence="2">
    <location>
        <begin position="28"/>
        <end position="206"/>
    </location>
</feature>
<evidence type="ECO:0000256" key="1">
    <source>
        <dbReference type="ARBA" id="ARBA00022729"/>
    </source>
</evidence>
<dbReference type="Pfam" id="PF13525">
    <property type="entry name" value="YfiO"/>
    <property type="match status" value="1"/>
</dbReference>
<evidence type="ECO:0000313" key="3">
    <source>
        <dbReference type="EMBL" id="MCP8352560.1"/>
    </source>
</evidence>
<dbReference type="Proteomes" id="UP001320768">
    <property type="component" value="Unassembled WGS sequence"/>
</dbReference>
<gene>
    <name evidence="3" type="ORF">MKS91_04580</name>
</gene>
<dbReference type="Gene3D" id="1.25.40.10">
    <property type="entry name" value="Tetratricopeptide repeat domain"/>
    <property type="match status" value="1"/>
</dbReference>
<name>A0ABT1L7K3_9GAMM</name>
<proteinExistence type="predicted"/>
<dbReference type="InterPro" id="IPR011990">
    <property type="entry name" value="TPR-like_helical_dom_sf"/>
</dbReference>
<dbReference type="RefSeq" id="WP_258569666.1">
    <property type="nucleotide sequence ID" value="NZ_JAKUDN010000002.1"/>
</dbReference>
<keyword evidence="4" id="KW-1185">Reference proteome</keyword>
<evidence type="ECO:0000313" key="4">
    <source>
        <dbReference type="Proteomes" id="UP001320768"/>
    </source>
</evidence>
<evidence type="ECO:0000259" key="2">
    <source>
        <dbReference type="Pfam" id="PF13525"/>
    </source>
</evidence>